<organism evidence="1 2">
    <name type="scientific">Paragonimus skrjabini miyazakii</name>
    <dbReference type="NCBI Taxonomy" id="59628"/>
    <lineage>
        <taxon>Eukaryota</taxon>
        <taxon>Metazoa</taxon>
        <taxon>Spiralia</taxon>
        <taxon>Lophotrochozoa</taxon>
        <taxon>Platyhelminthes</taxon>
        <taxon>Trematoda</taxon>
        <taxon>Digenea</taxon>
        <taxon>Plagiorchiida</taxon>
        <taxon>Troglotremata</taxon>
        <taxon>Troglotrematidae</taxon>
        <taxon>Paragonimus</taxon>
    </lineage>
</organism>
<proteinExistence type="predicted"/>
<gene>
    <name evidence="1" type="ORF">EG68_00042</name>
</gene>
<reference evidence="1" key="1">
    <citation type="submission" date="2019-07" db="EMBL/GenBank/DDBJ databases">
        <title>Annotation for the trematode Paragonimus miyazaki's.</title>
        <authorList>
            <person name="Choi Y.-J."/>
        </authorList>
    </citation>
    <scope>NUCLEOTIDE SEQUENCE</scope>
    <source>
        <strain evidence="1">Japan</strain>
    </source>
</reference>
<dbReference type="EMBL" id="JTDE01000007">
    <property type="protein sequence ID" value="KAF7262693.1"/>
    <property type="molecule type" value="Genomic_DNA"/>
</dbReference>
<dbReference type="AlphaFoldDB" id="A0A8S9ZAI1"/>
<keyword evidence="2" id="KW-1185">Reference proteome</keyword>
<sequence length="69" mass="7671">MKILSVDLGIVHEFCGCFQEVQFSFEAGPCDARNVYSRTRGVLITARPSRSTISVFWRPGAIIFFPTSG</sequence>
<evidence type="ECO:0000313" key="1">
    <source>
        <dbReference type="EMBL" id="KAF7262693.1"/>
    </source>
</evidence>
<comment type="caution">
    <text evidence="1">The sequence shown here is derived from an EMBL/GenBank/DDBJ whole genome shotgun (WGS) entry which is preliminary data.</text>
</comment>
<evidence type="ECO:0000313" key="2">
    <source>
        <dbReference type="Proteomes" id="UP000822476"/>
    </source>
</evidence>
<dbReference type="Proteomes" id="UP000822476">
    <property type="component" value="Unassembled WGS sequence"/>
</dbReference>
<name>A0A8S9ZAI1_9TREM</name>
<protein>
    <submittedName>
        <fullName evidence="1">Uncharacterized protein</fullName>
    </submittedName>
</protein>
<accession>A0A8S9ZAI1</accession>